<feature type="chain" id="PRO_5003980402" evidence="1">
    <location>
        <begin position="17"/>
        <end position="233"/>
    </location>
</feature>
<proteinExistence type="evidence at transcript level"/>
<dbReference type="AlphaFoldDB" id="L7LQ62"/>
<organism evidence="2">
    <name type="scientific">Rhipicephalus pulchellus</name>
    <name type="common">Yellow backed tick</name>
    <name type="synonym">Dermacentor pulchellus</name>
    <dbReference type="NCBI Taxonomy" id="72859"/>
    <lineage>
        <taxon>Eukaryota</taxon>
        <taxon>Metazoa</taxon>
        <taxon>Ecdysozoa</taxon>
        <taxon>Arthropoda</taxon>
        <taxon>Chelicerata</taxon>
        <taxon>Arachnida</taxon>
        <taxon>Acari</taxon>
        <taxon>Parasitiformes</taxon>
        <taxon>Ixodida</taxon>
        <taxon>Ixodoidea</taxon>
        <taxon>Ixodidae</taxon>
        <taxon>Rhipicephalinae</taxon>
        <taxon>Rhipicephalus</taxon>
        <taxon>Rhipicephalus</taxon>
    </lineage>
</organism>
<sequence length="233" mass="25846">MLLVVVLSEVLTRASGLVGHGTTSGTSKRRQRTKKSTTVDKYIMLNLTEEVEKYIVNYIGEGLVDYSLKGKKVADQSPTVTASAGKLTYGDGCNKLSYIPGCNNVYIFYMNHGISTPFNISINITLPFRDLRNDTLPADINGAGYVYWNPDNINMSLRYTRNYTEGICNFSVEVTFTGLFAYEVTTVRGDKPKKGVCGIGKVAYINPLLDQYDDNVLKYNVTGVLAQTRTSRQ</sequence>
<reference evidence="2" key="2">
    <citation type="journal article" date="2015" name="J. Proteomics">
        <title>Sexual differences in the sialomes of the zebra tick, Rhipicephalus pulchellus.</title>
        <authorList>
            <person name="Tan A.W."/>
            <person name="Francischetti I.M."/>
            <person name="Slovak M."/>
            <person name="Kini R.M."/>
            <person name="Ribeiro J.M."/>
        </authorList>
    </citation>
    <scope>NUCLEOTIDE SEQUENCE</scope>
    <source>
        <tissue evidence="2">Salivary gland</tissue>
    </source>
</reference>
<name>L7LQ62_RHIPC</name>
<reference evidence="2" key="1">
    <citation type="submission" date="2012-11" db="EMBL/GenBank/DDBJ databases">
        <authorList>
            <person name="Lucero-Rivera Y.E."/>
            <person name="Tovar-Ramirez D."/>
        </authorList>
    </citation>
    <scope>NUCLEOTIDE SEQUENCE</scope>
    <source>
        <tissue evidence="2">Salivary gland</tissue>
    </source>
</reference>
<protein>
    <submittedName>
        <fullName evidence="2">Putative da-p36 protein</fullName>
    </submittedName>
</protein>
<dbReference type="EMBL" id="GACK01010983">
    <property type="protein sequence ID" value="JAA54051.1"/>
    <property type="molecule type" value="mRNA"/>
</dbReference>
<accession>L7LQ62</accession>
<keyword evidence="1" id="KW-0732">Signal</keyword>
<evidence type="ECO:0000313" key="2">
    <source>
        <dbReference type="EMBL" id="JAA54051.1"/>
    </source>
</evidence>
<feature type="signal peptide" evidence="1">
    <location>
        <begin position="1"/>
        <end position="16"/>
    </location>
</feature>
<evidence type="ECO:0000256" key="1">
    <source>
        <dbReference type="SAM" id="SignalP"/>
    </source>
</evidence>